<protein>
    <submittedName>
        <fullName evidence="3">Uncharacterized protein</fullName>
    </submittedName>
</protein>
<evidence type="ECO:0000256" key="1">
    <source>
        <dbReference type="SAM" id="MobiDB-lite"/>
    </source>
</evidence>
<reference evidence="3" key="1">
    <citation type="submission" date="2022-11" db="UniProtKB">
        <authorList>
            <consortium name="WormBaseParasite"/>
        </authorList>
    </citation>
    <scope>IDENTIFICATION</scope>
</reference>
<proteinExistence type="predicted"/>
<feature type="compositionally biased region" description="Basic and acidic residues" evidence="1">
    <location>
        <begin position="95"/>
        <end position="116"/>
    </location>
</feature>
<dbReference type="AlphaFoldDB" id="A0A914QRQ4"/>
<keyword evidence="2" id="KW-1185">Reference proteome</keyword>
<dbReference type="Proteomes" id="UP000887578">
    <property type="component" value="Unplaced"/>
</dbReference>
<evidence type="ECO:0000313" key="3">
    <source>
        <dbReference type="WBParaSite" id="PDA_v2.g4267.t1"/>
    </source>
</evidence>
<evidence type="ECO:0000313" key="2">
    <source>
        <dbReference type="Proteomes" id="UP000887578"/>
    </source>
</evidence>
<accession>A0A914QRQ4</accession>
<organism evidence="2 3">
    <name type="scientific">Panagrolaimus davidi</name>
    <dbReference type="NCBI Taxonomy" id="227884"/>
    <lineage>
        <taxon>Eukaryota</taxon>
        <taxon>Metazoa</taxon>
        <taxon>Ecdysozoa</taxon>
        <taxon>Nematoda</taxon>
        <taxon>Chromadorea</taxon>
        <taxon>Rhabditida</taxon>
        <taxon>Tylenchina</taxon>
        <taxon>Panagrolaimomorpha</taxon>
        <taxon>Panagrolaimoidea</taxon>
        <taxon>Panagrolaimidae</taxon>
        <taxon>Panagrolaimus</taxon>
    </lineage>
</organism>
<name>A0A914QRQ4_9BILA</name>
<sequence length="277" mass="31655">MKECLKEDIMKLDLEDDFQEAMRKMKILEAVKAKFVQESVNDENMVKKFEPELENESIVDSGKTNVVSGRFSMKATVIGASQKPQVYPKLAAKSKNAEDKAESNKEFGEGEQKDKKEKFAHLNGEIGGTFLDLRERKLFSYALVRVLIKEMMDVRERKLFDRPGTEIFGRTMNLHEREKCQIYFGQQLNPPSETTVPRFAPVEKTIAEKDFLTCNPNSKSSCESLKYCYAQENDEFETSNALSYILKQLQESLNENANDPKKILISPKGGRDVPVML</sequence>
<feature type="region of interest" description="Disordered" evidence="1">
    <location>
        <begin position="91"/>
        <end position="116"/>
    </location>
</feature>
<dbReference type="WBParaSite" id="PDA_v2.g4267.t1">
    <property type="protein sequence ID" value="PDA_v2.g4267.t1"/>
    <property type="gene ID" value="PDA_v2.g4267"/>
</dbReference>